<dbReference type="GO" id="GO:0050853">
    <property type="term" value="P:B cell receptor signaling pathway"/>
    <property type="evidence" value="ECO:0007669"/>
    <property type="project" value="TreeGrafter"/>
</dbReference>
<dbReference type="Proteomes" id="UP000613066">
    <property type="component" value="Unassembled WGS sequence"/>
</dbReference>
<keyword evidence="4" id="KW-1185">Reference proteome</keyword>
<protein>
    <submittedName>
        <fullName evidence="3">NTAL protein</fullName>
    </submittedName>
</protein>
<sequence length="203" mass="22686">MAQPELLWAAAALMLLGVAVSACVRCQLYATKRGKKESEQRSQLEGQQRFEVIRSCSTVTRRLELIKEPENLTITRKAPEELGTSWHVGIESRAEPRYQNFLTEDCLHEDAAYVEPIPVGCYSRAGFFSPPSDKEEDSHSYQNVIVGAPCSSGLDDAEDYENSTAIHVWKLEQAGATLYTESQEEEPDYVNTDPMSNPIPLSK</sequence>
<organism evidence="3 4">
    <name type="scientific">Penelope pileata</name>
    <dbReference type="NCBI Taxonomy" id="1118817"/>
    <lineage>
        <taxon>Eukaryota</taxon>
        <taxon>Metazoa</taxon>
        <taxon>Chordata</taxon>
        <taxon>Craniata</taxon>
        <taxon>Vertebrata</taxon>
        <taxon>Euteleostomi</taxon>
        <taxon>Archelosauria</taxon>
        <taxon>Archosauria</taxon>
        <taxon>Dinosauria</taxon>
        <taxon>Saurischia</taxon>
        <taxon>Theropoda</taxon>
        <taxon>Coelurosauria</taxon>
        <taxon>Aves</taxon>
        <taxon>Neognathae</taxon>
        <taxon>Galloanserae</taxon>
        <taxon>Galliformes</taxon>
        <taxon>Cracidae</taxon>
        <taxon>Penelope</taxon>
    </lineage>
</organism>
<dbReference type="OrthoDB" id="9447847at2759"/>
<dbReference type="GO" id="GO:0019722">
    <property type="term" value="P:calcium-mediated signaling"/>
    <property type="evidence" value="ECO:0007669"/>
    <property type="project" value="TreeGrafter"/>
</dbReference>
<dbReference type="EMBL" id="WBMW01002884">
    <property type="protein sequence ID" value="NXC43811.1"/>
    <property type="molecule type" value="Genomic_DNA"/>
</dbReference>
<dbReference type="PANTHER" id="PTHR15646">
    <property type="entry name" value="LINKER FOR ACTIVATION OF T-CELLS FAMILY MEMBER 2"/>
    <property type="match status" value="1"/>
</dbReference>
<name>A0A851NN03_9GALL</name>
<comment type="caution">
    <text evidence="3">The sequence shown here is derived from an EMBL/GenBank/DDBJ whole genome shotgun (WGS) entry which is preliminary data.</text>
</comment>
<dbReference type="PANTHER" id="PTHR15646:SF5">
    <property type="entry name" value="LINKER FOR ACTIVATION OF T-CELLS FAMILY MEMBER 2"/>
    <property type="match status" value="1"/>
</dbReference>
<feature type="non-terminal residue" evidence="3">
    <location>
        <position position="1"/>
    </location>
</feature>
<reference evidence="3" key="1">
    <citation type="submission" date="2019-09" db="EMBL/GenBank/DDBJ databases">
        <title>Bird 10,000 Genomes (B10K) Project - Family phase.</title>
        <authorList>
            <person name="Zhang G."/>
        </authorList>
    </citation>
    <scope>NUCLEOTIDE SEQUENCE</scope>
    <source>
        <strain evidence="3">B10K-DU-001-08</strain>
        <tissue evidence="3">Muscle</tissue>
    </source>
</reference>
<evidence type="ECO:0000256" key="1">
    <source>
        <dbReference type="SAM" id="MobiDB-lite"/>
    </source>
</evidence>
<keyword evidence="2" id="KW-0732">Signal</keyword>
<dbReference type="GO" id="GO:0042113">
    <property type="term" value="P:B cell activation"/>
    <property type="evidence" value="ECO:0007669"/>
    <property type="project" value="InterPro"/>
</dbReference>
<evidence type="ECO:0000313" key="4">
    <source>
        <dbReference type="Proteomes" id="UP000613066"/>
    </source>
</evidence>
<feature type="chain" id="PRO_5032413508" evidence="2">
    <location>
        <begin position="22"/>
        <end position="203"/>
    </location>
</feature>
<dbReference type="GO" id="GO:0005886">
    <property type="term" value="C:plasma membrane"/>
    <property type="evidence" value="ECO:0007669"/>
    <property type="project" value="TreeGrafter"/>
</dbReference>
<dbReference type="InterPro" id="IPR031428">
    <property type="entry name" value="LAT2"/>
</dbReference>
<gene>
    <name evidence="3" type="primary">Lat2</name>
    <name evidence="3" type="ORF">PENPIL_R05425</name>
</gene>
<feature type="region of interest" description="Disordered" evidence="1">
    <location>
        <begin position="178"/>
        <end position="203"/>
    </location>
</feature>
<evidence type="ECO:0000313" key="3">
    <source>
        <dbReference type="EMBL" id="NXC43811.1"/>
    </source>
</evidence>
<proteinExistence type="predicted"/>
<dbReference type="Pfam" id="PF15703">
    <property type="entry name" value="LAT2"/>
    <property type="match status" value="1"/>
</dbReference>
<accession>A0A851NN03</accession>
<feature type="non-terminal residue" evidence="3">
    <location>
        <position position="203"/>
    </location>
</feature>
<feature type="signal peptide" evidence="2">
    <location>
        <begin position="1"/>
        <end position="21"/>
    </location>
</feature>
<evidence type="ECO:0000256" key="2">
    <source>
        <dbReference type="SAM" id="SignalP"/>
    </source>
</evidence>
<dbReference type="AlphaFoldDB" id="A0A851NN03"/>